<dbReference type="AlphaFoldDB" id="A0A9P6D6K0"/>
<sequence length="215" mass="24089">MQRQSLLVRETPLDALCHHFNVHPTPYTTNEPLGPTFDMHVVRDAHMPTHVLAVTSPDQPATPPLMLPIDATLFARGFPLELNVPPAPPGSTAPIPRYVGPTQMVNLPVIELSVPHVSTLPLLLLYGMALETETNLLSWSLLPVNVVEEFPNAAAMSLVLSRHRDERFERVYNHNAGIWKNILAMGFNDPKILQLVQTAWNVTAEARRIRQRLRI</sequence>
<gene>
    <name evidence="1" type="ORF">BDN70DRAFT_870972</name>
</gene>
<name>A0A9P6D6K0_9AGAR</name>
<accession>A0A9P6D6K0</accession>
<protein>
    <submittedName>
        <fullName evidence="1">Uncharacterized protein</fullName>
    </submittedName>
</protein>
<reference evidence="1" key="1">
    <citation type="submission" date="2020-11" db="EMBL/GenBank/DDBJ databases">
        <authorList>
            <consortium name="DOE Joint Genome Institute"/>
            <person name="Ahrendt S."/>
            <person name="Riley R."/>
            <person name="Andreopoulos W."/>
            <person name="Labutti K."/>
            <person name="Pangilinan J."/>
            <person name="Ruiz-Duenas F.J."/>
            <person name="Barrasa J.M."/>
            <person name="Sanchez-Garcia M."/>
            <person name="Camarero S."/>
            <person name="Miyauchi S."/>
            <person name="Serrano A."/>
            <person name="Linde D."/>
            <person name="Babiker R."/>
            <person name="Drula E."/>
            <person name="Ayuso-Fernandez I."/>
            <person name="Pacheco R."/>
            <person name="Padilla G."/>
            <person name="Ferreira P."/>
            <person name="Barriuso J."/>
            <person name="Kellner H."/>
            <person name="Castanera R."/>
            <person name="Alfaro M."/>
            <person name="Ramirez L."/>
            <person name="Pisabarro A.G."/>
            <person name="Kuo A."/>
            <person name="Tritt A."/>
            <person name="Lipzen A."/>
            <person name="He G."/>
            <person name="Yan M."/>
            <person name="Ng V."/>
            <person name="Cullen D."/>
            <person name="Martin F."/>
            <person name="Rosso M.-N."/>
            <person name="Henrissat B."/>
            <person name="Hibbett D."/>
            <person name="Martinez A.T."/>
            <person name="Grigoriev I.V."/>
        </authorList>
    </citation>
    <scope>NUCLEOTIDE SEQUENCE</scope>
    <source>
        <strain evidence="1">CIRM-BRFM 674</strain>
    </source>
</reference>
<evidence type="ECO:0000313" key="2">
    <source>
        <dbReference type="Proteomes" id="UP000807469"/>
    </source>
</evidence>
<organism evidence="1 2">
    <name type="scientific">Pholiota conissans</name>
    <dbReference type="NCBI Taxonomy" id="109636"/>
    <lineage>
        <taxon>Eukaryota</taxon>
        <taxon>Fungi</taxon>
        <taxon>Dikarya</taxon>
        <taxon>Basidiomycota</taxon>
        <taxon>Agaricomycotina</taxon>
        <taxon>Agaricomycetes</taxon>
        <taxon>Agaricomycetidae</taxon>
        <taxon>Agaricales</taxon>
        <taxon>Agaricineae</taxon>
        <taxon>Strophariaceae</taxon>
        <taxon>Pholiota</taxon>
    </lineage>
</organism>
<dbReference type="OrthoDB" id="2802364at2759"/>
<proteinExistence type="predicted"/>
<comment type="caution">
    <text evidence="1">The sequence shown here is derived from an EMBL/GenBank/DDBJ whole genome shotgun (WGS) entry which is preliminary data.</text>
</comment>
<evidence type="ECO:0000313" key="1">
    <source>
        <dbReference type="EMBL" id="KAF9485664.1"/>
    </source>
</evidence>
<dbReference type="EMBL" id="MU155134">
    <property type="protein sequence ID" value="KAF9485664.1"/>
    <property type="molecule type" value="Genomic_DNA"/>
</dbReference>
<dbReference type="Proteomes" id="UP000807469">
    <property type="component" value="Unassembled WGS sequence"/>
</dbReference>
<keyword evidence="2" id="KW-1185">Reference proteome</keyword>